<keyword evidence="10 15" id="KW-0067">ATP-binding</keyword>
<dbReference type="PROSITE" id="PS51192">
    <property type="entry name" value="HELICASE_ATP_BIND_1"/>
    <property type="match status" value="1"/>
</dbReference>
<evidence type="ECO:0000256" key="9">
    <source>
        <dbReference type="ARBA" id="ARBA00022833"/>
    </source>
</evidence>
<dbReference type="InterPro" id="IPR036670">
    <property type="entry name" value="SecA_X-link_sf"/>
</dbReference>
<dbReference type="Proteomes" id="UP000003490">
    <property type="component" value="Unassembled WGS sequence"/>
</dbReference>
<dbReference type="Gene3D" id="1.10.3060.10">
    <property type="entry name" value="Helical scaffold and wing domains of SecA"/>
    <property type="match status" value="1"/>
</dbReference>
<evidence type="ECO:0000313" key="21">
    <source>
        <dbReference type="EMBL" id="EDO62997.1"/>
    </source>
</evidence>
<feature type="binding site" evidence="15">
    <location>
        <begin position="103"/>
        <end position="107"/>
    </location>
    <ligand>
        <name>ATP</name>
        <dbReference type="ChEBI" id="CHEBI:30616"/>
    </ligand>
</feature>
<comment type="similarity">
    <text evidence="3 15 16">Belongs to the SecA family.</text>
</comment>
<evidence type="ECO:0000256" key="11">
    <source>
        <dbReference type="ARBA" id="ARBA00022927"/>
    </source>
</evidence>
<evidence type="ECO:0000259" key="20">
    <source>
        <dbReference type="PROSITE" id="PS51196"/>
    </source>
</evidence>
<evidence type="ECO:0000256" key="16">
    <source>
        <dbReference type="RuleBase" id="RU003874"/>
    </source>
</evidence>
<feature type="compositionally biased region" description="Low complexity" evidence="17">
    <location>
        <begin position="865"/>
        <end position="888"/>
    </location>
</feature>
<dbReference type="SUPFAM" id="SSF52540">
    <property type="entry name" value="P-loop containing nucleoside triphosphate hydrolases"/>
    <property type="match status" value="2"/>
</dbReference>
<dbReference type="InterPro" id="IPR001650">
    <property type="entry name" value="Helicase_C-like"/>
</dbReference>
<dbReference type="InterPro" id="IPR014001">
    <property type="entry name" value="Helicase_ATP-bd"/>
</dbReference>
<dbReference type="GO" id="GO:0005524">
    <property type="term" value="F:ATP binding"/>
    <property type="evidence" value="ECO:0007669"/>
    <property type="project" value="UniProtKB-UniRule"/>
</dbReference>
<gene>
    <name evidence="15 21" type="primary">secA</name>
    <name evidence="22" type="ORF">CH238_10510</name>
    <name evidence="21" type="ORF">CLOLEP_00213</name>
</gene>
<feature type="domain" description="Helicase ATP-binding" evidence="18">
    <location>
        <begin position="87"/>
        <end position="225"/>
    </location>
</feature>
<dbReference type="FunFam" id="3.40.50.300:FF:000334">
    <property type="entry name" value="Protein translocase subunit SecA"/>
    <property type="match status" value="1"/>
</dbReference>
<dbReference type="Gene3D" id="3.10.450.50">
    <property type="match status" value="1"/>
</dbReference>
<dbReference type="SMART" id="SM00958">
    <property type="entry name" value="SecA_PP_bind"/>
    <property type="match status" value="1"/>
</dbReference>
<dbReference type="InterPro" id="IPR036266">
    <property type="entry name" value="SecA_Wing/Scaffold_sf"/>
</dbReference>
<proteinExistence type="inferred from homology"/>
<feature type="binding site" evidence="15">
    <location>
        <position position="85"/>
    </location>
    <ligand>
        <name>ATP</name>
        <dbReference type="ChEBI" id="CHEBI:30616"/>
    </ligand>
</feature>
<evidence type="ECO:0000256" key="5">
    <source>
        <dbReference type="ARBA" id="ARBA00022475"/>
    </source>
</evidence>
<dbReference type="SMART" id="SM00957">
    <property type="entry name" value="SecA_DEAD"/>
    <property type="match status" value="1"/>
</dbReference>
<keyword evidence="14 15" id="KW-0472">Membrane</keyword>
<dbReference type="PRINTS" id="PR00906">
    <property type="entry name" value="SECA"/>
</dbReference>
<reference evidence="21 23" key="2">
    <citation type="submission" date="2007-08" db="EMBL/GenBank/DDBJ databases">
        <authorList>
            <person name="Fulton L."/>
            <person name="Clifton S."/>
            <person name="Fulton B."/>
            <person name="Xu J."/>
            <person name="Minx P."/>
            <person name="Pepin K.H."/>
            <person name="Johnson M."/>
            <person name="Thiruvilangam P."/>
            <person name="Bhonagiri V."/>
            <person name="Nash W.E."/>
            <person name="Wang C."/>
            <person name="Mardis E.R."/>
            <person name="Wilson R.K."/>
        </authorList>
    </citation>
    <scope>NUCLEOTIDE SEQUENCE [LARGE SCALE GENOMIC DNA]</scope>
    <source>
        <strain evidence="21 23">DSM 753</strain>
    </source>
</reference>
<dbReference type="PROSITE" id="PS01312">
    <property type="entry name" value="SECA"/>
    <property type="match status" value="1"/>
</dbReference>
<evidence type="ECO:0000256" key="12">
    <source>
        <dbReference type="ARBA" id="ARBA00022967"/>
    </source>
</evidence>
<keyword evidence="24" id="KW-1185">Reference proteome</keyword>
<dbReference type="GO" id="GO:0046872">
    <property type="term" value="F:metal ion binding"/>
    <property type="evidence" value="ECO:0007669"/>
    <property type="project" value="UniProtKB-KW"/>
</dbReference>
<name>A7VNT7_9FIRM</name>
<dbReference type="SUPFAM" id="SSF81886">
    <property type="entry name" value="Helical scaffold and wing domains of SecA"/>
    <property type="match status" value="1"/>
</dbReference>
<dbReference type="Pfam" id="PF02810">
    <property type="entry name" value="SEC-C"/>
    <property type="match status" value="1"/>
</dbReference>
<comment type="caution">
    <text evidence="21">The sequence shown here is derived from an EMBL/GenBank/DDBJ whole genome shotgun (WGS) entry which is preliminary data.</text>
</comment>
<evidence type="ECO:0000256" key="4">
    <source>
        <dbReference type="ARBA" id="ARBA00022448"/>
    </source>
</evidence>
<dbReference type="NCBIfam" id="TIGR00963">
    <property type="entry name" value="secA"/>
    <property type="match status" value="1"/>
</dbReference>
<feature type="domain" description="Helicase C-terminal" evidence="19">
    <location>
        <begin position="434"/>
        <end position="649"/>
    </location>
</feature>
<dbReference type="PROSITE" id="PS51194">
    <property type="entry name" value="HELICASE_CTER"/>
    <property type="match status" value="1"/>
</dbReference>
<dbReference type="GO" id="GO:0008564">
    <property type="term" value="F:protein-exporting ATPase activity"/>
    <property type="evidence" value="ECO:0007669"/>
    <property type="project" value="UniProtKB-EC"/>
</dbReference>
<dbReference type="GO" id="GO:0065002">
    <property type="term" value="P:intracellular protein transmembrane transport"/>
    <property type="evidence" value="ECO:0007669"/>
    <property type="project" value="UniProtKB-UniRule"/>
</dbReference>
<reference evidence="22 24" key="3">
    <citation type="submission" date="2017-07" db="EMBL/GenBank/DDBJ databases">
        <title>Prevalence of linear plasmids in Cutibacterium (Propionibacterium) acnes isolates obtained from prostatic tissue.</title>
        <authorList>
            <person name="Davidsson S."/>
            <person name="Carlsson J."/>
            <person name="Molling P."/>
            <person name="Andren O."/>
            <person name="Andersson S.-O."/>
            <person name="Brzuszkiewicz E."/>
            <person name="Poehlein A."/>
            <person name="Al-Zeer M."/>
            <person name="Brinkmann V."/>
            <person name="Scavenius C."/>
            <person name="Nazipi S."/>
            <person name="Soderquist B."/>
            <person name="Bruggemann H."/>
        </authorList>
    </citation>
    <scope>NUCLEOTIDE SEQUENCE [LARGE SCALE GENOMIC DNA]</scope>
    <source>
        <strain evidence="22 24">DSM 753</strain>
    </source>
</reference>
<dbReference type="EMBL" id="NOXF01000008">
    <property type="protein sequence ID" value="PEQ24057.1"/>
    <property type="molecule type" value="Genomic_DNA"/>
</dbReference>
<evidence type="ECO:0000256" key="7">
    <source>
        <dbReference type="ARBA" id="ARBA00022723"/>
    </source>
</evidence>
<dbReference type="FunFam" id="3.40.50.300:FF:000113">
    <property type="entry name" value="Preprotein translocase subunit SecA"/>
    <property type="match status" value="1"/>
</dbReference>
<comment type="subunit">
    <text evidence="15">Monomer and homodimer. Part of the essential Sec protein translocation apparatus which comprises SecA, SecYEG and auxiliary proteins SecDF. Other proteins may also be involved.</text>
</comment>
<dbReference type="GO" id="GO:0031522">
    <property type="term" value="C:cell envelope Sec protein transport complex"/>
    <property type="evidence" value="ECO:0007669"/>
    <property type="project" value="TreeGrafter"/>
</dbReference>
<evidence type="ECO:0000256" key="15">
    <source>
        <dbReference type="HAMAP-Rule" id="MF_01382"/>
    </source>
</evidence>
<keyword evidence="5 15" id="KW-1003">Cell membrane</keyword>
<comment type="cofactor">
    <cofactor evidence="1">
        <name>Zn(2+)</name>
        <dbReference type="ChEBI" id="CHEBI:29105"/>
    </cofactor>
</comment>
<dbReference type="GO" id="GO:0017038">
    <property type="term" value="P:protein import"/>
    <property type="evidence" value="ECO:0007669"/>
    <property type="project" value="InterPro"/>
</dbReference>
<keyword evidence="8 15" id="KW-0547">Nucleotide-binding</keyword>
<comment type="subcellular location">
    <subcellularLocation>
        <location evidence="15">Cell membrane</location>
        <topology evidence="15">Peripheral membrane protein</topology>
        <orientation evidence="15">Cytoplasmic side</orientation>
    </subcellularLocation>
    <subcellularLocation>
        <location evidence="15">Cytoplasm</location>
    </subcellularLocation>
    <subcellularLocation>
        <location evidence="2">Membrane</location>
        <topology evidence="2">Peripheral membrane protein</topology>
    </subcellularLocation>
    <text evidence="15">Distribution is 50-50.</text>
</comment>
<dbReference type="GO" id="GO:0043952">
    <property type="term" value="P:protein transport by the Sec complex"/>
    <property type="evidence" value="ECO:0007669"/>
    <property type="project" value="UniProtKB-ARBA"/>
</dbReference>
<dbReference type="FunFam" id="1.10.3060.10:FF:000003">
    <property type="entry name" value="Protein translocase subunit SecA"/>
    <property type="match status" value="1"/>
</dbReference>
<dbReference type="HAMAP" id="MF_01382">
    <property type="entry name" value="SecA"/>
    <property type="match status" value="1"/>
</dbReference>
<keyword evidence="11 15" id="KW-0653">Protein transport</keyword>
<dbReference type="Pfam" id="PF07516">
    <property type="entry name" value="SecA_SW"/>
    <property type="match status" value="1"/>
</dbReference>
<dbReference type="HOGENOM" id="CLU_005314_3_0_9"/>
<dbReference type="CDD" id="cd18803">
    <property type="entry name" value="SF2_C_secA"/>
    <property type="match status" value="1"/>
</dbReference>
<dbReference type="EMBL" id="ABCB02000009">
    <property type="protein sequence ID" value="EDO62997.1"/>
    <property type="molecule type" value="Genomic_DNA"/>
</dbReference>
<evidence type="ECO:0000256" key="10">
    <source>
        <dbReference type="ARBA" id="ARBA00022840"/>
    </source>
</evidence>
<dbReference type="Gene3D" id="3.90.1440.10">
    <property type="entry name" value="SecA, preprotein cross-linking domain"/>
    <property type="match status" value="1"/>
</dbReference>
<dbReference type="InterPro" id="IPR011115">
    <property type="entry name" value="SecA_DEAD"/>
</dbReference>
<dbReference type="Pfam" id="PF01043">
    <property type="entry name" value="SecA_PP_bind"/>
    <property type="match status" value="1"/>
</dbReference>
<keyword evidence="6 15" id="KW-0963">Cytoplasm</keyword>
<dbReference type="InterPro" id="IPR044722">
    <property type="entry name" value="SecA_SF2_C"/>
</dbReference>
<dbReference type="Pfam" id="PF21090">
    <property type="entry name" value="P-loop_SecA"/>
    <property type="match status" value="1"/>
</dbReference>
<dbReference type="EC" id="7.4.2.8" evidence="15"/>
<evidence type="ECO:0000256" key="13">
    <source>
        <dbReference type="ARBA" id="ARBA00023010"/>
    </source>
</evidence>
<evidence type="ECO:0000256" key="6">
    <source>
        <dbReference type="ARBA" id="ARBA00022490"/>
    </source>
</evidence>
<comment type="function">
    <text evidence="15">Part of the Sec protein translocase complex. Interacts with the SecYEG preprotein conducting channel. Has a central role in coupling the hydrolysis of ATP to the transfer of proteins into and across the cell membrane, serving as an ATP-driven molecular motor driving the stepwise translocation of polypeptide chains across the membrane.</text>
</comment>
<dbReference type="SUPFAM" id="SSF81767">
    <property type="entry name" value="Pre-protein crosslinking domain of SecA"/>
    <property type="match status" value="1"/>
</dbReference>
<protein>
    <recommendedName>
        <fullName evidence="15 16">Protein translocase subunit SecA</fullName>
        <ecNumber evidence="15">7.4.2.8</ecNumber>
    </recommendedName>
</protein>
<dbReference type="PANTHER" id="PTHR30612">
    <property type="entry name" value="SECA INNER MEMBRANE COMPONENT OF SEC PROTEIN SECRETION SYSTEM"/>
    <property type="match status" value="1"/>
</dbReference>
<dbReference type="GO" id="GO:0005886">
    <property type="term" value="C:plasma membrane"/>
    <property type="evidence" value="ECO:0007669"/>
    <property type="project" value="UniProtKB-SubCell"/>
</dbReference>
<dbReference type="InterPro" id="IPR014018">
    <property type="entry name" value="SecA_motor_DEAD"/>
</dbReference>
<dbReference type="Proteomes" id="UP000220611">
    <property type="component" value="Unassembled WGS sequence"/>
</dbReference>
<dbReference type="OrthoDB" id="9805579at2"/>
<dbReference type="InterPro" id="IPR000185">
    <property type="entry name" value="SecA"/>
</dbReference>
<evidence type="ECO:0000259" key="19">
    <source>
        <dbReference type="PROSITE" id="PS51194"/>
    </source>
</evidence>
<dbReference type="AlphaFoldDB" id="A7VNT7"/>
<evidence type="ECO:0000256" key="1">
    <source>
        <dbReference type="ARBA" id="ARBA00001947"/>
    </source>
</evidence>
<dbReference type="NCBIfam" id="NF009538">
    <property type="entry name" value="PRK12904.1"/>
    <property type="match status" value="1"/>
</dbReference>
<dbReference type="GO" id="GO:0006605">
    <property type="term" value="P:protein targeting"/>
    <property type="evidence" value="ECO:0007669"/>
    <property type="project" value="UniProtKB-UniRule"/>
</dbReference>
<dbReference type="InterPro" id="IPR020937">
    <property type="entry name" value="SecA_CS"/>
</dbReference>
<organism evidence="21 23">
    <name type="scientific">[Clostridium] leptum DSM 753</name>
    <dbReference type="NCBI Taxonomy" id="428125"/>
    <lineage>
        <taxon>Bacteria</taxon>
        <taxon>Bacillati</taxon>
        <taxon>Bacillota</taxon>
        <taxon>Clostridia</taxon>
        <taxon>Eubacteriales</taxon>
        <taxon>Oscillospiraceae</taxon>
        <taxon>Oscillospiraceae incertae sedis</taxon>
    </lineage>
</organism>
<dbReference type="Gene3D" id="3.40.50.300">
    <property type="entry name" value="P-loop containing nucleotide triphosphate hydrolases"/>
    <property type="match status" value="2"/>
</dbReference>
<sequence length="965" mass="108974">MNVLASLFGNYSKRELKRIQPICDRVLMKEDTYKDMTDEELTAQTGVLKDRLADGETLDDILPDAFAVCREASARVLGMRHFPVQIIGGIVLHQGRIAEMKTGEGKTLVATLPAYLHGLTGEGVHIVTVNDYLARRDSEWMGKLYRFLGLSVGLIVHDLDNKERKKAYDADITYGTNNELGFDYLRDNMVTYKENKVQREHVFAIVDEVDSILIDEARTPLIISGQGDKSTELYTLADRFARTLKETRVAELNEKEDNDELYKDADYIVDEKAKTATLTPSGVKKAEAYFNIDNLTDADNITIQHHINQAIKAHGVMKRDIEYVVKDGEVIIVDEFTGRLMYGRRYNEGLHQAIEAKEGVTVARESKTLATITFQNYFRLYKRLSGMTGTAMTEEEEFREIYKLDVVEIPTNRPMIRKDLPDSIFRTEKGKFEAVIEDIIQCHEKGQPVLVGTISIEKSELLSKMLKRRGIKHEVLNAKYHDKEAEIVAQAGKKGAVTIATNMAGRGTDIMLGGNAEYMAKAEMRRMQVPEELIVEATGFAETDNEDILNARRTFQELNKKYKDAIKSEAEEVREAGGLFIMGTERHESRRIDNQLRGRSGRQGDPGTSRFYLSVEDDLMRLFGGDRMKAIMDRLNVEENVPIENKVLSNSIESAQRKVESRNFGIRKNVLQYDDVMNRQREIIYAQRNEVLDGKDLKEQILKMLRQAVESRVKTYLPAETPKEDWNLEGLRDYYRGWLLGPDELQFTPSEVENLEADYVIDEIYKKAEAIYENREKVFGSPLMRELERVVLLKNVDTKWMDHIDAMEELKRGIRLRAYAQHDPVVEYRLEGFDMFDEMIAAIREDTARMMLTLRLQVQRAPAREPAAAANSGAPGAGAAAAQPQDAAGTGGQDSQPQTPVPPPAPARYIAPKREQVAKPTSTSGGSDGSDSAGKTVRKGKKVGRNDPCPCGSGKKYKKCCGRDE</sequence>
<dbReference type="PROSITE" id="PS51196">
    <property type="entry name" value="SECA_MOTOR_DEAD"/>
    <property type="match status" value="1"/>
</dbReference>
<dbReference type="InterPro" id="IPR011130">
    <property type="entry name" value="SecA_preprotein_X-link_dom"/>
</dbReference>
<reference evidence="21 23" key="1">
    <citation type="submission" date="2007-08" db="EMBL/GenBank/DDBJ databases">
        <title>Draft genome sequence of Clostridium leptum (DSM 753).</title>
        <authorList>
            <person name="Sudarsanam P."/>
            <person name="Ley R."/>
            <person name="Guruge J."/>
            <person name="Turnbaugh P.J."/>
            <person name="Mahowald M."/>
            <person name="Liep D."/>
            <person name="Gordon J."/>
        </authorList>
    </citation>
    <scope>NUCLEOTIDE SEQUENCE [LARGE SCALE GENOMIC DNA]</scope>
    <source>
        <strain evidence="21 23">DSM 753</strain>
    </source>
</reference>
<evidence type="ECO:0000313" key="24">
    <source>
        <dbReference type="Proteomes" id="UP000220611"/>
    </source>
</evidence>
<dbReference type="GO" id="GO:0005829">
    <property type="term" value="C:cytosol"/>
    <property type="evidence" value="ECO:0007669"/>
    <property type="project" value="TreeGrafter"/>
</dbReference>
<feature type="compositionally biased region" description="Basic residues" evidence="17">
    <location>
        <begin position="955"/>
        <end position="965"/>
    </location>
</feature>
<dbReference type="FunFam" id="3.90.1440.10:FF:000002">
    <property type="entry name" value="Protein translocase subunit SecA"/>
    <property type="match status" value="1"/>
</dbReference>
<evidence type="ECO:0000256" key="8">
    <source>
        <dbReference type="ARBA" id="ARBA00022741"/>
    </source>
</evidence>
<evidence type="ECO:0000256" key="14">
    <source>
        <dbReference type="ARBA" id="ARBA00023136"/>
    </source>
</evidence>
<evidence type="ECO:0000259" key="18">
    <source>
        <dbReference type="PROSITE" id="PS51192"/>
    </source>
</evidence>
<keyword evidence="13 15" id="KW-0811">Translocation</keyword>
<dbReference type="InterPro" id="IPR011116">
    <property type="entry name" value="SecA_Wing/Scaffold"/>
</dbReference>
<feature type="domain" description="SecA family profile" evidence="20">
    <location>
        <begin position="1"/>
        <end position="644"/>
    </location>
</feature>
<feature type="region of interest" description="Disordered" evidence="17">
    <location>
        <begin position="865"/>
        <end position="965"/>
    </location>
</feature>
<evidence type="ECO:0000256" key="2">
    <source>
        <dbReference type="ARBA" id="ARBA00004170"/>
    </source>
</evidence>
<keyword evidence="7" id="KW-0479">Metal-binding</keyword>
<evidence type="ECO:0000313" key="23">
    <source>
        <dbReference type="Proteomes" id="UP000003490"/>
    </source>
</evidence>
<feature type="compositionally biased region" description="Low complexity" evidence="17">
    <location>
        <begin position="921"/>
        <end position="935"/>
    </location>
</feature>
<keyword evidence="4 15" id="KW-0813">Transport</keyword>
<evidence type="ECO:0000313" key="22">
    <source>
        <dbReference type="EMBL" id="PEQ24057.1"/>
    </source>
</evidence>
<dbReference type="InterPro" id="IPR027417">
    <property type="entry name" value="P-loop_NTPase"/>
</dbReference>
<evidence type="ECO:0000256" key="3">
    <source>
        <dbReference type="ARBA" id="ARBA00007650"/>
    </source>
</evidence>
<evidence type="ECO:0000256" key="17">
    <source>
        <dbReference type="SAM" id="MobiDB-lite"/>
    </source>
</evidence>
<keyword evidence="12 15" id="KW-1278">Translocase</keyword>
<accession>A7VNT7</accession>
<dbReference type="InterPro" id="IPR004027">
    <property type="entry name" value="SEC_C_motif"/>
</dbReference>
<comment type="catalytic activity">
    <reaction evidence="15">
        <text>ATP + H2O + cellular proteinSide 1 = ADP + phosphate + cellular proteinSide 2.</text>
        <dbReference type="EC" id="7.4.2.8"/>
    </reaction>
</comment>
<dbReference type="CDD" id="cd17928">
    <property type="entry name" value="DEXDc_SecA"/>
    <property type="match status" value="1"/>
</dbReference>
<dbReference type="PANTHER" id="PTHR30612:SF0">
    <property type="entry name" value="CHLOROPLAST PROTEIN-TRANSPORTING ATPASE"/>
    <property type="match status" value="1"/>
</dbReference>
<dbReference type="eggNOG" id="COG0653">
    <property type="taxonomic scope" value="Bacteria"/>
</dbReference>
<keyword evidence="9" id="KW-0862">Zinc</keyword>
<feature type="binding site" evidence="15">
    <location>
        <position position="509"/>
    </location>
    <ligand>
        <name>ATP</name>
        <dbReference type="ChEBI" id="CHEBI:30616"/>
    </ligand>
</feature>
<dbReference type="Pfam" id="PF07517">
    <property type="entry name" value="SecA_DEAD"/>
    <property type="match status" value="1"/>
</dbReference>